<protein>
    <submittedName>
        <fullName evidence="1">Uncharacterized protein</fullName>
    </submittedName>
</protein>
<evidence type="ECO:0000313" key="1">
    <source>
        <dbReference type="EMBL" id="MPN38940.1"/>
    </source>
</evidence>
<name>A0A645HJL6_9ZZZZ</name>
<organism evidence="1">
    <name type="scientific">bioreactor metagenome</name>
    <dbReference type="NCBI Taxonomy" id="1076179"/>
    <lineage>
        <taxon>unclassified sequences</taxon>
        <taxon>metagenomes</taxon>
        <taxon>ecological metagenomes</taxon>
    </lineage>
</organism>
<comment type="caution">
    <text evidence="1">The sequence shown here is derived from an EMBL/GenBank/DDBJ whole genome shotgun (WGS) entry which is preliminary data.</text>
</comment>
<sequence>MPQRAVKRERIGEVKFRQGEVEQRILGQRRIRRQLLGGEAGRVLVDADAVGRPQGKKSGASVVIGQQHAFCPLR</sequence>
<proteinExistence type="predicted"/>
<gene>
    <name evidence="1" type="ORF">SDC9_186465</name>
</gene>
<dbReference type="AlphaFoldDB" id="A0A645HJL6"/>
<dbReference type="EMBL" id="VSSQ01094469">
    <property type="protein sequence ID" value="MPN38940.1"/>
    <property type="molecule type" value="Genomic_DNA"/>
</dbReference>
<reference evidence="1" key="1">
    <citation type="submission" date="2019-08" db="EMBL/GenBank/DDBJ databases">
        <authorList>
            <person name="Kucharzyk K."/>
            <person name="Murdoch R.W."/>
            <person name="Higgins S."/>
            <person name="Loffler F."/>
        </authorList>
    </citation>
    <scope>NUCLEOTIDE SEQUENCE</scope>
</reference>
<accession>A0A645HJL6</accession>